<reference evidence="1" key="1">
    <citation type="submission" date="2021-05" db="EMBL/GenBank/DDBJ databases">
        <authorList>
            <person name="Scholz U."/>
            <person name="Mascher M."/>
            <person name="Fiebig A."/>
        </authorList>
    </citation>
    <scope>NUCLEOTIDE SEQUENCE [LARGE SCALE GENOMIC DNA]</scope>
</reference>
<proteinExistence type="predicted"/>
<sequence>MAAVPWKPLFWERFGDSFTFAGAARDCLAAVAQDLASPLRGGEEDRALVRIDKCDRKLAEAAKFLAFTVSGLGTVEVLALRCLRSDDVEEIRARPRARAARERASNAYDALASSRGHLGAAERLFAATAIANDAVEEERVDVLAAIEAALEALDAMQESRTSDASVPDVVLPRVQSRTRSAAETPNLVGGSSAAAWISLGKYTPGSLVRVALNGAVAELEAAHAALRVIADAIDKDSKLTAAALGLSAAAADWSDNYHKSFLALGAAHAALSTLLAVKGESDLVFLRCAPQLGLNRGGPGWICWEAARADAERHGRAALDHLWSASSFVDYCLAGVLAWGSAGQEARELMLRALANAGQARVAADRLPHAAGRAFYHARKVLQGARCSEAAPTPSPKANHQ</sequence>
<accession>A0ACD5VC98</accession>
<evidence type="ECO:0000313" key="2">
    <source>
        <dbReference type="Proteomes" id="UP001732700"/>
    </source>
</evidence>
<dbReference type="EnsemblPlants" id="AVESA.00010b.r2.3AG0413290.1">
    <property type="protein sequence ID" value="AVESA.00010b.r2.3AG0413290.1.CDS.1"/>
    <property type="gene ID" value="AVESA.00010b.r2.3AG0413290"/>
</dbReference>
<keyword evidence="2" id="KW-1185">Reference proteome</keyword>
<evidence type="ECO:0000313" key="1">
    <source>
        <dbReference type="EnsemblPlants" id="AVESA.00010b.r2.3AG0413290.1.CDS.1"/>
    </source>
</evidence>
<name>A0ACD5VC98_AVESA</name>
<reference evidence="1" key="2">
    <citation type="submission" date="2025-09" db="UniProtKB">
        <authorList>
            <consortium name="EnsemblPlants"/>
        </authorList>
    </citation>
    <scope>IDENTIFICATION</scope>
</reference>
<organism evidence="1 2">
    <name type="scientific">Avena sativa</name>
    <name type="common">Oat</name>
    <dbReference type="NCBI Taxonomy" id="4498"/>
    <lineage>
        <taxon>Eukaryota</taxon>
        <taxon>Viridiplantae</taxon>
        <taxon>Streptophyta</taxon>
        <taxon>Embryophyta</taxon>
        <taxon>Tracheophyta</taxon>
        <taxon>Spermatophyta</taxon>
        <taxon>Magnoliopsida</taxon>
        <taxon>Liliopsida</taxon>
        <taxon>Poales</taxon>
        <taxon>Poaceae</taxon>
        <taxon>BOP clade</taxon>
        <taxon>Pooideae</taxon>
        <taxon>Poodae</taxon>
        <taxon>Poeae</taxon>
        <taxon>Poeae Chloroplast Group 1 (Aveneae type)</taxon>
        <taxon>Aveninae</taxon>
        <taxon>Avena</taxon>
    </lineage>
</organism>
<protein>
    <submittedName>
        <fullName evidence="1">Uncharacterized protein</fullName>
    </submittedName>
</protein>
<dbReference type="Proteomes" id="UP001732700">
    <property type="component" value="Chromosome 3A"/>
</dbReference>